<dbReference type="SUPFAM" id="SSF48208">
    <property type="entry name" value="Six-hairpin glycosidases"/>
    <property type="match status" value="1"/>
</dbReference>
<keyword evidence="5" id="KW-1185">Reference proteome</keyword>
<name>A0ABP1DZ10_9APHY</name>
<organism evidence="4 5">
    <name type="scientific">Somion occarium</name>
    <dbReference type="NCBI Taxonomy" id="3059160"/>
    <lineage>
        <taxon>Eukaryota</taxon>
        <taxon>Fungi</taxon>
        <taxon>Dikarya</taxon>
        <taxon>Basidiomycota</taxon>
        <taxon>Agaricomycotina</taxon>
        <taxon>Agaricomycetes</taxon>
        <taxon>Polyporales</taxon>
        <taxon>Cerrenaceae</taxon>
        <taxon>Somion</taxon>
    </lineage>
</organism>
<feature type="domain" description="Glycosyl hydrolase family 92" evidence="2">
    <location>
        <begin position="300"/>
        <end position="786"/>
    </location>
</feature>
<dbReference type="InterPro" id="IPR005887">
    <property type="entry name" value="GH92_a_mannosidase_put"/>
</dbReference>
<dbReference type="PANTHER" id="PTHR12143">
    <property type="entry name" value="PEPTIDE N-GLYCANASE PNGASE -RELATED"/>
    <property type="match status" value="1"/>
</dbReference>
<dbReference type="PANTHER" id="PTHR12143:SF43">
    <property type="entry name" value="PUTATIVE-RELATED"/>
    <property type="match status" value="1"/>
</dbReference>
<dbReference type="Pfam" id="PF17678">
    <property type="entry name" value="Glyco_hydro_92N"/>
    <property type="match status" value="1"/>
</dbReference>
<keyword evidence="1" id="KW-0732">Signal</keyword>
<feature type="domain" description="Glycosyl hydrolase family 92 N-terminal" evidence="3">
    <location>
        <begin position="37"/>
        <end position="294"/>
    </location>
</feature>
<evidence type="ECO:0000256" key="1">
    <source>
        <dbReference type="SAM" id="SignalP"/>
    </source>
</evidence>
<evidence type="ECO:0008006" key="6">
    <source>
        <dbReference type="Google" id="ProtNLM"/>
    </source>
</evidence>
<dbReference type="Pfam" id="PF07971">
    <property type="entry name" value="Glyco_hydro_92"/>
    <property type="match status" value="1"/>
</dbReference>
<dbReference type="EMBL" id="OZ037950">
    <property type="protein sequence ID" value="CAL1712504.1"/>
    <property type="molecule type" value="Genomic_DNA"/>
</dbReference>
<protein>
    <recommendedName>
        <fullName evidence="6">Glycoside hydrolase family 92 protein</fullName>
    </recommendedName>
</protein>
<evidence type="ECO:0000259" key="2">
    <source>
        <dbReference type="Pfam" id="PF07971"/>
    </source>
</evidence>
<dbReference type="InterPro" id="IPR008928">
    <property type="entry name" value="6-hairpin_glycosidase_sf"/>
</dbReference>
<evidence type="ECO:0000313" key="5">
    <source>
        <dbReference type="Proteomes" id="UP001497453"/>
    </source>
</evidence>
<dbReference type="Proteomes" id="UP001497453">
    <property type="component" value="Chromosome 7"/>
</dbReference>
<gene>
    <name evidence="4" type="ORF">GFSPODELE1_LOCUS8856</name>
</gene>
<dbReference type="Gene3D" id="2.70.98.10">
    <property type="match status" value="1"/>
</dbReference>
<evidence type="ECO:0000259" key="3">
    <source>
        <dbReference type="Pfam" id="PF17678"/>
    </source>
</evidence>
<dbReference type="InterPro" id="IPR012939">
    <property type="entry name" value="Glyco_hydro_92"/>
</dbReference>
<dbReference type="InterPro" id="IPR014718">
    <property type="entry name" value="GH-type_carb-bd"/>
</dbReference>
<dbReference type="NCBIfam" id="TIGR01180">
    <property type="entry name" value="aman2_put"/>
    <property type="match status" value="1"/>
</dbReference>
<evidence type="ECO:0000313" key="4">
    <source>
        <dbReference type="EMBL" id="CAL1712504.1"/>
    </source>
</evidence>
<feature type="signal peptide" evidence="1">
    <location>
        <begin position="1"/>
        <end position="21"/>
    </location>
</feature>
<dbReference type="InterPro" id="IPR050883">
    <property type="entry name" value="PNGase"/>
</dbReference>
<accession>A0ABP1DZ10</accession>
<sequence length="810" mass="89264">MAWHIFSFLILSSCVARYAGGAAVDSSTTSIRDPANLVNLFIGTTKGGHTFPGATLPHGMLKVGPDTNSPDNHAGYDANPIWNFVGFSQMHDDGTGGSPPLSNFKLWPFQSCGQSDEFEQCTTSLSTRSVPRKVLSNGLPDDTAEPGYFSTNLSTSIRVELTATRKVALHKYTFPAGTQNPRILLDLTDDGQRSGRNPVMELDPATGRIKGDASFAASFGVGGYNAYACVDFKGDGFQLGAPKEFGGWVDDSPVKNVTNANQLQFFSGSQVGAMLTFTPRRIGPTSILARVGVSFISADQACSNAEQEISTFDFNHVRSAARAEWNDLLGRIQVKTDDVDPEIVSLFYSSVYRTHISPADYSGENPRWDSTEPYYDSLYCNWDTYRTLYSFMALHDPVNFARIVRGMINIQQHEGWLPECRGATDQQWVQGGSNGDPILGEFFVKFHEHAAALNVSGDALYTALLRDAEEQPQDWDLQGRQANDWKTFGFLPFDRSTGGGSNTRHVSRALEYAFDDFAISQVAKILNKTDDAAKYARRAGNYINNWNATTVVPGRENIVGMMQLRLSNGSFAFTDPRHCSVNDPTHSTCFLDSNNHDGFYESSPIVYSQYVPQDTAKLILLQGGNQKFIDRLNFIFEENYFDSTDEPSQQIPFMYHYANRPGLSTQTSRQVIAQFYNTSTNGLPGNDDSGAMGSYVAFYLAGLYPLPATRQFLLSSPYFPEISFFNPIFGTTTTIRAKNFNGNPKDGTGGTVFVRSVKIDGELWKSNCFIEWDAFIHGSTIDLELTDDINMTCGEGADSLPPSLSTGGYD</sequence>
<feature type="chain" id="PRO_5046460616" description="Glycoside hydrolase family 92 protein" evidence="1">
    <location>
        <begin position="22"/>
        <end position="810"/>
    </location>
</feature>
<reference evidence="5" key="1">
    <citation type="submission" date="2024-04" db="EMBL/GenBank/DDBJ databases">
        <authorList>
            <person name="Shaw F."/>
            <person name="Minotto A."/>
        </authorList>
    </citation>
    <scope>NUCLEOTIDE SEQUENCE [LARGE SCALE GENOMIC DNA]</scope>
</reference>
<dbReference type="Gene3D" id="1.20.1610.10">
    <property type="entry name" value="alpha-1,2-mannosidases domains"/>
    <property type="match status" value="1"/>
</dbReference>
<dbReference type="InterPro" id="IPR041371">
    <property type="entry name" value="GH92_N"/>
</dbReference>
<dbReference type="Gene3D" id="3.30.2080.10">
    <property type="entry name" value="GH92 mannosidase domain"/>
    <property type="match status" value="1"/>
</dbReference>
<proteinExistence type="predicted"/>
<dbReference type="Gene3D" id="1.20.1050.60">
    <property type="entry name" value="alpha-1,2-mannosidase"/>
    <property type="match status" value="1"/>
</dbReference>